<accession>A0ABS0AK77</accession>
<comment type="caution">
    <text evidence="2">The sequence shown here is derived from an EMBL/GenBank/DDBJ whole genome shotgun (WGS) entry which is preliminary data.</text>
</comment>
<gene>
    <name evidence="2" type="ORF">ISO4_02941</name>
</gene>
<protein>
    <recommendedName>
        <fullName evidence="1">NAD(P)-binding domain-containing protein</fullName>
    </recommendedName>
</protein>
<sequence>MKILIAGANGKIGRHLVRGLANSEHICRAMVRDPAQEWELRQLGADEVVVADLEGDCRAALITCDAVVFTAGSGPHTGPEKTVDVDQNGAINLIDQAQDMGVERFVIVSSMRADEPDSGPEKMRHYFIAKQNADNHLRASKLAYTIVRPGKLTEDDGTGQVRLAERFEDFGEIPRQDVAAVLQAVLENPATAGREFDLLSGDQPVADAVTAFAR</sequence>
<name>A0ABS0AK77_9GAMM</name>
<dbReference type="Pfam" id="PF13460">
    <property type="entry name" value="NAD_binding_10"/>
    <property type="match status" value="1"/>
</dbReference>
<dbReference type="InterPro" id="IPR036291">
    <property type="entry name" value="NAD(P)-bd_dom_sf"/>
</dbReference>
<dbReference type="PANTHER" id="PTHR15020:SF50">
    <property type="entry name" value="UPF0659 PROTEIN YMR090W"/>
    <property type="match status" value="1"/>
</dbReference>
<dbReference type="InterPro" id="IPR016040">
    <property type="entry name" value="NAD(P)-bd_dom"/>
</dbReference>
<dbReference type="Gene3D" id="3.40.50.720">
    <property type="entry name" value="NAD(P)-binding Rossmann-like Domain"/>
    <property type="match status" value="1"/>
</dbReference>
<evidence type="ECO:0000313" key="2">
    <source>
        <dbReference type="EMBL" id="MBF5054339.1"/>
    </source>
</evidence>
<keyword evidence="3" id="KW-1185">Reference proteome</keyword>
<organism evidence="2 3">
    <name type="scientific">Alloalcanivorax venustensis ISO4</name>
    <dbReference type="NCBI Taxonomy" id="1177184"/>
    <lineage>
        <taxon>Bacteria</taxon>
        <taxon>Pseudomonadati</taxon>
        <taxon>Pseudomonadota</taxon>
        <taxon>Gammaproteobacteria</taxon>
        <taxon>Oceanospirillales</taxon>
        <taxon>Alcanivoracaceae</taxon>
        <taxon>Alloalcanivorax</taxon>
    </lineage>
</organism>
<evidence type="ECO:0000313" key="3">
    <source>
        <dbReference type="Proteomes" id="UP000644441"/>
    </source>
</evidence>
<reference evidence="2 3" key="1">
    <citation type="submission" date="2012-09" db="EMBL/GenBank/DDBJ databases">
        <title>Genome Sequence of alkane-degrading Bacterium Alcanivorax venustensis ISO4.</title>
        <authorList>
            <person name="Lai Q."/>
            <person name="Shao Z."/>
        </authorList>
    </citation>
    <scope>NUCLEOTIDE SEQUENCE [LARGE SCALE GENOMIC DNA]</scope>
    <source>
        <strain evidence="2 3">ISO4</strain>
    </source>
</reference>
<dbReference type="PANTHER" id="PTHR15020">
    <property type="entry name" value="FLAVIN REDUCTASE-RELATED"/>
    <property type="match status" value="1"/>
</dbReference>
<evidence type="ECO:0000259" key="1">
    <source>
        <dbReference type="Pfam" id="PF13460"/>
    </source>
</evidence>
<feature type="domain" description="NAD(P)-binding" evidence="1">
    <location>
        <begin position="7"/>
        <end position="189"/>
    </location>
</feature>
<dbReference type="Proteomes" id="UP000644441">
    <property type="component" value="Unassembled WGS sequence"/>
</dbReference>
<dbReference type="SUPFAM" id="SSF51735">
    <property type="entry name" value="NAD(P)-binding Rossmann-fold domains"/>
    <property type="match status" value="1"/>
</dbReference>
<dbReference type="EMBL" id="ARXR01000039">
    <property type="protein sequence ID" value="MBF5054339.1"/>
    <property type="molecule type" value="Genomic_DNA"/>
</dbReference>
<dbReference type="CDD" id="cd05243">
    <property type="entry name" value="SDR_a5"/>
    <property type="match status" value="1"/>
</dbReference>
<proteinExistence type="predicted"/>
<dbReference type="RefSeq" id="WP_194856724.1">
    <property type="nucleotide sequence ID" value="NZ_ARXR01000039.1"/>
</dbReference>